<keyword evidence="3" id="KW-1185">Reference proteome</keyword>
<dbReference type="GO" id="GO:0003824">
    <property type="term" value="F:catalytic activity"/>
    <property type="evidence" value="ECO:0007669"/>
    <property type="project" value="InterPro"/>
</dbReference>
<dbReference type="SUPFAM" id="SSF50800">
    <property type="entry name" value="PK beta-barrel domain-like"/>
    <property type="match status" value="1"/>
</dbReference>
<comment type="caution">
    <text evidence="2">The sequence shown here is derived from an EMBL/GenBank/DDBJ whole genome shotgun (WGS) entry which is preliminary data.</text>
</comment>
<evidence type="ECO:0000313" key="3">
    <source>
        <dbReference type="Proteomes" id="UP000438106"/>
    </source>
</evidence>
<evidence type="ECO:0000313" key="2">
    <source>
        <dbReference type="EMBL" id="MVS99396.1"/>
    </source>
</evidence>
<accession>A0A7X3K3L0</accession>
<dbReference type="InterPro" id="IPR052353">
    <property type="entry name" value="Benzoxazolinone_Detox_Enz"/>
</dbReference>
<dbReference type="PROSITE" id="PS51340">
    <property type="entry name" value="MOSC"/>
    <property type="match status" value="1"/>
</dbReference>
<gene>
    <name evidence="2" type="ORF">GO014_10220</name>
</gene>
<dbReference type="Gene3D" id="2.40.33.20">
    <property type="entry name" value="PK beta-barrel domain-like"/>
    <property type="match status" value="1"/>
</dbReference>
<dbReference type="PANTHER" id="PTHR30212:SF2">
    <property type="entry name" value="PROTEIN YIIM"/>
    <property type="match status" value="1"/>
</dbReference>
<name>A0A7X3K3L0_9HYPH</name>
<dbReference type="Pfam" id="PF03473">
    <property type="entry name" value="MOSC"/>
    <property type="match status" value="1"/>
</dbReference>
<dbReference type="InterPro" id="IPR005302">
    <property type="entry name" value="MoCF_Sase_C"/>
</dbReference>
<proteinExistence type="predicted"/>
<sequence>MSMGRLIAACVGKAEHIEGYSPLTGINKQPVAGPVSIGMQGIAEDAILDRKHHGGRDQAIYVYFQGDYEWWAREGVAATPGLFGENLVIAGPTSASTAIGDRYTIGNVVLEVTYHRTPCMTFAARMGDKFWVKRFHRANRPGAYCRVLEPGTVAAGMAVTSAPYAGERITVSELMEFDLAKDIPLDFMRRAVTTPIREKTRFKYETRLADMF</sequence>
<dbReference type="InterPro" id="IPR011037">
    <property type="entry name" value="Pyrv_Knase-like_insert_dom_sf"/>
</dbReference>
<evidence type="ECO:0000259" key="1">
    <source>
        <dbReference type="PROSITE" id="PS51340"/>
    </source>
</evidence>
<dbReference type="Proteomes" id="UP000438106">
    <property type="component" value="Unassembled WGS sequence"/>
</dbReference>
<protein>
    <submittedName>
        <fullName evidence="2">MOSC domain-containing protein</fullName>
    </submittedName>
</protein>
<dbReference type="GO" id="GO:0030170">
    <property type="term" value="F:pyridoxal phosphate binding"/>
    <property type="evidence" value="ECO:0007669"/>
    <property type="project" value="InterPro"/>
</dbReference>
<organism evidence="2 3">
    <name type="scientific">Devosia marina</name>
    <dbReference type="NCBI Taxonomy" id="2683198"/>
    <lineage>
        <taxon>Bacteria</taxon>
        <taxon>Pseudomonadati</taxon>
        <taxon>Pseudomonadota</taxon>
        <taxon>Alphaproteobacteria</taxon>
        <taxon>Hyphomicrobiales</taxon>
        <taxon>Devosiaceae</taxon>
        <taxon>Devosia</taxon>
    </lineage>
</organism>
<dbReference type="GO" id="GO:0030151">
    <property type="term" value="F:molybdenum ion binding"/>
    <property type="evidence" value="ECO:0007669"/>
    <property type="project" value="InterPro"/>
</dbReference>
<reference evidence="2 3" key="1">
    <citation type="submission" date="2019-12" db="EMBL/GenBank/DDBJ databases">
        <title>Devosia maris sp. nov., isolated from the deep seawater.</title>
        <authorList>
            <person name="Liu Y."/>
        </authorList>
    </citation>
    <scope>NUCLEOTIDE SEQUENCE [LARGE SCALE GENOMIC DNA]</scope>
    <source>
        <strain evidence="2 3">L53-10-65</strain>
    </source>
</reference>
<dbReference type="PANTHER" id="PTHR30212">
    <property type="entry name" value="PROTEIN YIIM"/>
    <property type="match status" value="1"/>
</dbReference>
<feature type="domain" description="MOSC" evidence="1">
    <location>
        <begin position="29"/>
        <end position="162"/>
    </location>
</feature>
<dbReference type="AlphaFoldDB" id="A0A7X3K3L0"/>
<dbReference type="EMBL" id="WQRF01000002">
    <property type="protein sequence ID" value="MVS99396.1"/>
    <property type="molecule type" value="Genomic_DNA"/>
</dbReference>